<feature type="region of interest" description="Disordered" evidence="1">
    <location>
        <begin position="32"/>
        <end position="66"/>
    </location>
</feature>
<name>A0ABQ9ETI5_TEGGR</name>
<evidence type="ECO:0000313" key="2">
    <source>
        <dbReference type="EMBL" id="KAJ8307271.1"/>
    </source>
</evidence>
<reference evidence="2 3" key="1">
    <citation type="submission" date="2022-12" db="EMBL/GenBank/DDBJ databases">
        <title>Chromosome-level genome of Tegillarca granosa.</title>
        <authorList>
            <person name="Kim J."/>
        </authorList>
    </citation>
    <scope>NUCLEOTIDE SEQUENCE [LARGE SCALE GENOMIC DNA]</scope>
    <source>
        <strain evidence="2">Teg-2019</strain>
        <tissue evidence="2">Adductor muscle</tissue>
    </source>
</reference>
<proteinExistence type="predicted"/>
<evidence type="ECO:0000313" key="3">
    <source>
        <dbReference type="Proteomes" id="UP001217089"/>
    </source>
</evidence>
<keyword evidence="3" id="KW-1185">Reference proteome</keyword>
<accession>A0ABQ9ETI5</accession>
<sequence>MPQNDNVRDFMIQLGSFYEIIEEPSPVKDAVKKNEISIGGSTGTTPEQSSSEISEHDEEDFNHSRIVDSIIKERGEQHYKETNNNERLETDNLAYPINLENSSHGEQKDTSLQEKEVDSFSRTYPPGSGGGGGRDQGAPPQGPRYGGIDEQIAIAVIRLQQDMSAVLERLGNLETQTRQNQSKDQKKKSTVWTQQTKVEDIVGTDNTDNNIPCDETFVVVVEL</sequence>
<feature type="region of interest" description="Disordered" evidence="1">
    <location>
        <begin position="100"/>
        <end position="146"/>
    </location>
</feature>
<feature type="compositionally biased region" description="Basic and acidic residues" evidence="1">
    <location>
        <begin position="103"/>
        <end position="119"/>
    </location>
</feature>
<protein>
    <submittedName>
        <fullName evidence="2">Uncharacterized protein</fullName>
    </submittedName>
</protein>
<dbReference type="Proteomes" id="UP001217089">
    <property type="component" value="Unassembled WGS sequence"/>
</dbReference>
<comment type="caution">
    <text evidence="2">The sequence shown here is derived from an EMBL/GenBank/DDBJ whole genome shotgun (WGS) entry which is preliminary data.</text>
</comment>
<gene>
    <name evidence="2" type="ORF">KUTeg_015355</name>
</gene>
<organism evidence="2 3">
    <name type="scientific">Tegillarca granosa</name>
    <name type="common">Malaysian cockle</name>
    <name type="synonym">Anadara granosa</name>
    <dbReference type="NCBI Taxonomy" id="220873"/>
    <lineage>
        <taxon>Eukaryota</taxon>
        <taxon>Metazoa</taxon>
        <taxon>Spiralia</taxon>
        <taxon>Lophotrochozoa</taxon>
        <taxon>Mollusca</taxon>
        <taxon>Bivalvia</taxon>
        <taxon>Autobranchia</taxon>
        <taxon>Pteriomorphia</taxon>
        <taxon>Arcoida</taxon>
        <taxon>Arcoidea</taxon>
        <taxon>Arcidae</taxon>
        <taxon>Tegillarca</taxon>
    </lineage>
</organism>
<dbReference type="EMBL" id="JARBDR010000793">
    <property type="protein sequence ID" value="KAJ8307271.1"/>
    <property type="molecule type" value="Genomic_DNA"/>
</dbReference>
<evidence type="ECO:0000256" key="1">
    <source>
        <dbReference type="SAM" id="MobiDB-lite"/>
    </source>
</evidence>